<dbReference type="AlphaFoldDB" id="Q6FWG5"/>
<evidence type="ECO:0000313" key="3">
    <source>
        <dbReference type="EMBL" id="CAG58340.1"/>
    </source>
</evidence>
<dbReference type="CGD" id="CAL0128121">
    <property type="gene designation" value="CAGL0D00374g"/>
</dbReference>
<protein>
    <submittedName>
        <fullName evidence="3">Uncharacterized protein</fullName>
    </submittedName>
</protein>
<dbReference type="VEuPathDB" id="FungiDB:CAGL0D00374g"/>
<dbReference type="Proteomes" id="UP000002428">
    <property type="component" value="Chromosome D"/>
</dbReference>
<organism evidence="3 4">
    <name type="scientific">Candida glabrata (strain ATCC 2001 / BCRC 20586 / JCM 3761 / NBRC 0622 / NRRL Y-65 / CBS 138)</name>
    <name type="common">Yeast</name>
    <name type="synonym">Nakaseomyces glabratus</name>
    <dbReference type="NCBI Taxonomy" id="284593"/>
    <lineage>
        <taxon>Eukaryota</taxon>
        <taxon>Fungi</taxon>
        <taxon>Dikarya</taxon>
        <taxon>Ascomycota</taxon>
        <taxon>Saccharomycotina</taxon>
        <taxon>Saccharomycetes</taxon>
        <taxon>Saccharomycetales</taxon>
        <taxon>Saccharomycetaceae</taxon>
        <taxon>Nakaseomyces</taxon>
    </lineage>
</organism>
<keyword evidence="4" id="KW-1185">Reference proteome</keyword>
<dbReference type="EMBL" id="CR380950">
    <property type="protein sequence ID" value="CAG58340.1"/>
    <property type="molecule type" value="Genomic_DNA"/>
</dbReference>
<dbReference type="KEGG" id="cgr:2887229"/>
<accession>Q6FWG5</accession>
<evidence type="ECO:0000256" key="1">
    <source>
        <dbReference type="SAM" id="MobiDB-lite"/>
    </source>
</evidence>
<dbReference type="HOGENOM" id="CLU_2263414_0_0_1"/>
<name>Q6FWG5_CANGA</name>
<sequence length="103" mass="11933">MRKDSITRDVVVGKTFILNLKSGPKLIQAPTHTKHQRCPKHSPYSPFSKDDMVESRGKCNRMYRVSHHSRATQKELYSDENEKLDVILTQGRTVSLNRRKNIP</sequence>
<reference evidence="3 4" key="1">
    <citation type="journal article" date="2004" name="Nature">
        <title>Genome evolution in yeasts.</title>
        <authorList>
            <consortium name="Genolevures"/>
            <person name="Dujon B."/>
            <person name="Sherman D."/>
            <person name="Fischer G."/>
            <person name="Durrens P."/>
            <person name="Casaregola S."/>
            <person name="Lafontaine I."/>
            <person name="de Montigny J."/>
            <person name="Marck C."/>
            <person name="Neuveglise C."/>
            <person name="Talla E."/>
            <person name="Goffard N."/>
            <person name="Frangeul L."/>
            <person name="Aigle M."/>
            <person name="Anthouard V."/>
            <person name="Babour A."/>
            <person name="Barbe V."/>
            <person name="Barnay S."/>
            <person name="Blanchin S."/>
            <person name="Beckerich J.M."/>
            <person name="Beyne E."/>
            <person name="Bleykasten C."/>
            <person name="Boisrame A."/>
            <person name="Boyer J."/>
            <person name="Cattolico L."/>
            <person name="Confanioleri F."/>
            <person name="de Daruvar A."/>
            <person name="Despons L."/>
            <person name="Fabre E."/>
            <person name="Fairhead C."/>
            <person name="Ferry-Dumazet H."/>
            <person name="Groppi A."/>
            <person name="Hantraye F."/>
            <person name="Hennequin C."/>
            <person name="Jauniaux N."/>
            <person name="Joyet P."/>
            <person name="Kachouri R."/>
            <person name="Kerrest A."/>
            <person name="Koszul R."/>
            <person name="Lemaire M."/>
            <person name="Lesur I."/>
            <person name="Ma L."/>
            <person name="Muller H."/>
            <person name="Nicaud J.M."/>
            <person name="Nikolski M."/>
            <person name="Oztas S."/>
            <person name="Ozier-Kalogeropoulos O."/>
            <person name="Pellenz S."/>
            <person name="Potier S."/>
            <person name="Richard G.F."/>
            <person name="Straub M.L."/>
            <person name="Suleau A."/>
            <person name="Swennene D."/>
            <person name="Tekaia F."/>
            <person name="Wesolowski-Louvel M."/>
            <person name="Westhof E."/>
            <person name="Wirth B."/>
            <person name="Zeniou-Meyer M."/>
            <person name="Zivanovic I."/>
            <person name="Bolotin-Fukuhara M."/>
            <person name="Thierry A."/>
            <person name="Bouchier C."/>
            <person name="Caudron B."/>
            <person name="Scarpelli C."/>
            <person name="Gaillardin C."/>
            <person name="Weissenbach J."/>
            <person name="Wincker P."/>
            <person name="Souciet J.L."/>
        </authorList>
    </citation>
    <scope>NUCLEOTIDE SEQUENCE [LARGE SCALE GENOMIC DNA]</scope>
    <source>
        <strain evidence="4">ATCC 2001 / BCRC 20586 / JCM 3761 / NBRC 0622 / NRRL Y-65 / CBS 138</strain>
    </source>
</reference>
<feature type="region of interest" description="Disordered" evidence="1">
    <location>
        <begin position="30"/>
        <end position="52"/>
    </location>
</feature>
<dbReference type="InParanoid" id="Q6FWG5"/>
<proteinExistence type="predicted"/>
<dbReference type="RefSeq" id="XP_445429.1">
    <property type="nucleotide sequence ID" value="XM_445429.1"/>
</dbReference>
<evidence type="ECO:0000313" key="4">
    <source>
        <dbReference type="Proteomes" id="UP000002428"/>
    </source>
</evidence>
<evidence type="ECO:0000313" key="2">
    <source>
        <dbReference type="CGD" id="CAL0128121"/>
    </source>
</evidence>
<gene>
    <name evidence="2 3" type="ordered locus">CAGL0D00374g</name>
</gene>